<dbReference type="AlphaFoldDB" id="A0A1S7FS74"/>
<keyword evidence="1" id="KW-1133">Transmembrane helix</keyword>
<feature type="transmembrane region" description="Helical" evidence="1">
    <location>
        <begin position="33"/>
        <end position="53"/>
    </location>
</feature>
<proteinExistence type="predicted"/>
<gene>
    <name evidence="3" type="ORF">HB943_08980</name>
    <name evidence="2" type="ORF">UE46_03695</name>
</gene>
<reference evidence="4" key="2">
    <citation type="submission" date="2015-03" db="EMBL/GenBank/DDBJ databases">
        <authorList>
            <person name="Ferrari E."/>
            <person name="Walter M.C."/>
            <person name="Huptas C."/>
            <person name="Scherer S."/>
            <person name="Mueller-Herbst S."/>
        </authorList>
    </citation>
    <scope>NUCLEOTIDE SEQUENCE [LARGE SCALE GENOMIC DNA]</scope>
    <source>
        <strain evidence="4">LWP01</strain>
    </source>
</reference>
<keyword evidence="1" id="KW-0812">Transmembrane</keyword>
<evidence type="ECO:0000313" key="5">
    <source>
        <dbReference type="Proteomes" id="UP000564536"/>
    </source>
</evidence>
<evidence type="ECO:0000313" key="3">
    <source>
        <dbReference type="EMBL" id="MBC1500737.1"/>
    </source>
</evidence>
<keyword evidence="1" id="KW-0472">Membrane</keyword>
<feature type="transmembrane region" description="Helical" evidence="1">
    <location>
        <begin position="7"/>
        <end position="27"/>
    </location>
</feature>
<dbReference type="Proteomes" id="UP000564536">
    <property type="component" value="Unassembled WGS sequence"/>
</dbReference>
<sequence length="84" mass="9057">MSAGKMIVGVVGVIYAVILVNIIYYMVQTKAGLAFPVWIQIVLGVCFLFVSLSNLKAKHYIFGSLFASAVILIAASVIVTSWFA</sequence>
<dbReference type="EMBL" id="JAARRL010000012">
    <property type="protein sequence ID" value="MBC1500737.1"/>
    <property type="molecule type" value="Genomic_DNA"/>
</dbReference>
<evidence type="ECO:0000313" key="4">
    <source>
        <dbReference type="Proteomes" id="UP000223060"/>
    </source>
</evidence>
<dbReference type="RefSeq" id="WP_036059599.1">
    <property type="nucleotide sequence ID" value="NZ_CP011102.1"/>
</dbReference>
<organism evidence="2 4">
    <name type="scientific">Listeria weihenstephanensis</name>
    <dbReference type="NCBI Taxonomy" id="1006155"/>
    <lineage>
        <taxon>Bacteria</taxon>
        <taxon>Bacillati</taxon>
        <taxon>Bacillota</taxon>
        <taxon>Bacilli</taxon>
        <taxon>Bacillales</taxon>
        <taxon>Listeriaceae</taxon>
        <taxon>Listeria</taxon>
    </lineage>
</organism>
<keyword evidence="4" id="KW-1185">Reference proteome</keyword>
<reference evidence="3 5" key="3">
    <citation type="submission" date="2020-03" db="EMBL/GenBank/DDBJ databases">
        <title>Soil Listeria distribution.</title>
        <authorList>
            <person name="Liao J."/>
            <person name="Wiedmann M."/>
        </authorList>
    </citation>
    <scope>NUCLEOTIDE SEQUENCE [LARGE SCALE GENOMIC DNA]</scope>
    <source>
        <strain evidence="3 5">FSL L7-1523</strain>
    </source>
</reference>
<protein>
    <submittedName>
        <fullName evidence="2">Uncharacterized protein</fullName>
    </submittedName>
</protein>
<dbReference type="EMBL" id="CP011102">
    <property type="protein sequence ID" value="AQY50227.1"/>
    <property type="molecule type" value="Genomic_DNA"/>
</dbReference>
<accession>A0A1S7FS74</accession>
<feature type="transmembrane region" description="Helical" evidence="1">
    <location>
        <begin position="60"/>
        <end position="83"/>
    </location>
</feature>
<evidence type="ECO:0000256" key="1">
    <source>
        <dbReference type="SAM" id="Phobius"/>
    </source>
</evidence>
<dbReference type="KEGG" id="lwi:UE46_03695"/>
<evidence type="ECO:0000313" key="2">
    <source>
        <dbReference type="EMBL" id="AQY50227.1"/>
    </source>
</evidence>
<reference evidence="2" key="1">
    <citation type="submission" date="2015-03" db="EMBL/GenBank/DDBJ databases">
        <authorList>
            <person name="Murphy D."/>
        </authorList>
    </citation>
    <scope>NUCLEOTIDE SEQUENCE [LARGE SCALE GENOMIC DNA]</scope>
    <source>
        <strain evidence="2">WS 4560</strain>
    </source>
</reference>
<dbReference type="Proteomes" id="UP000223060">
    <property type="component" value="Chromosome"/>
</dbReference>
<name>A0A1S7FS74_9LIST</name>